<feature type="domain" description="LexA repressor DNA-binding" evidence="1">
    <location>
        <begin position="5"/>
        <end position="56"/>
    </location>
</feature>
<proteinExistence type="predicted"/>
<name>A0ABW0VVG0_9BACL</name>
<evidence type="ECO:0000259" key="1">
    <source>
        <dbReference type="Pfam" id="PF01726"/>
    </source>
</evidence>
<dbReference type="InterPro" id="IPR006199">
    <property type="entry name" value="LexA_DNA-bd_dom"/>
</dbReference>
<dbReference type="RefSeq" id="WP_379188440.1">
    <property type="nucleotide sequence ID" value="NZ_JBHSOW010000042.1"/>
</dbReference>
<dbReference type="SUPFAM" id="SSF46785">
    <property type="entry name" value="Winged helix' DNA-binding domain"/>
    <property type="match status" value="1"/>
</dbReference>
<organism evidence="2 3">
    <name type="scientific">Paenibacillus solisilvae</name>
    <dbReference type="NCBI Taxonomy" id="2486751"/>
    <lineage>
        <taxon>Bacteria</taxon>
        <taxon>Bacillati</taxon>
        <taxon>Bacillota</taxon>
        <taxon>Bacilli</taxon>
        <taxon>Bacillales</taxon>
        <taxon>Paenibacillaceae</taxon>
        <taxon>Paenibacillus</taxon>
    </lineage>
</organism>
<protein>
    <recommendedName>
        <fullName evidence="1">LexA repressor DNA-binding domain-containing protein</fullName>
    </recommendedName>
</protein>
<gene>
    <name evidence="2" type="ORF">ACFPYJ_12220</name>
</gene>
<dbReference type="EMBL" id="JBHSOW010000042">
    <property type="protein sequence ID" value="MFC5649875.1"/>
    <property type="molecule type" value="Genomic_DNA"/>
</dbReference>
<comment type="caution">
    <text evidence="2">The sequence shown here is derived from an EMBL/GenBank/DDBJ whole genome shotgun (WGS) entry which is preliminary data.</text>
</comment>
<dbReference type="Pfam" id="PF01726">
    <property type="entry name" value="LexA_DNA_bind"/>
    <property type="match status" value="1"/>
</dbReference>
<accession>A0ABW0VVG0</accession>
<dbReference type="Gene3D" id="1.10.10.10">
    <property type="entry name" value="Winged helix-like DNA-binding domain superfamily/Winged helix DNA-binding domain"/>
    <property type="match status" value="2"/>
</dbReference>
<keyword evidence="3" id="KW-1185">Reference proteome</keyword>
<evidence type="ECO:0000313" key="2">
    <source>
        <dbReference type="EMBL" id="MFC5649875.1"/>
    </source>
</evidence>
<sequence>MEVSIIRTIESFSRTHGFPPSIQDLLHETGADSILLIYRNLIKLKQRGFVEWDPNFPELLKVRKLRVREKRALDILRSFHATHQRMPIIEEILNMNHFRMPIDTILEDLARKAYIRWDPPFSETIVLLE</sequence>
<evidence type="ECO:0000313" key="3">
    <source>
        <dbReference type="Proteomes" id="UP001596047"/>
    </source>
</evidence>
<dbReference type="Proteomes" id="UP001596047">
    <property type="component" value="Unassembled WGS sequence"/>
</dbReference>
<reference evidence="3" key="1">
    <citation type="journal article" date="2019" name="Int. J. Syst. Evol. Microbiol.">
        <title>The Global Catalogue of Microorganisms (GCM) 10K type strain sequencing project: providing services to taxonomists for standard genome sequencing and annotation.</title>
        <authorList>
            <consortium name="The Broad Institute Genomics Platform"/>
            <consortium name="The Broad Institute Genome Sequencing Center for Infectious Disease"/>
            <person name="Wu L."/>
            <person name="Ma J."/>
        </authorList>
    </citation>
    <scope>NUCLEOTIDE SEQUENCE [LARGE SCALE GENOMIC DNA]</scope>
    <source>
        <strain evidence="3">CGMCC 1.3240</strain>
    </source>
</reference>
<dbReference type="InterPro" id="IPR036388">
    <property type="entry name" value="WH-like_DNA-bd_sf"/>
</dbReference>
<dbReference type="InterPro" id="IPR036390">
    <property type="entry name" value="WH_DNA-bd_sf"/>
</dbReference>